<feature type="domain" description="Helix-hairpin-helix DNA-binding motif class 1" evidence="3">
    <location>
        <begin position="124"/>
        <end position="143"/>
    </location>
</feature>
<feature type="domain" description="Helix-hairpin-helix DNA-binding motif class 1" evidence="3">
    <location>
        <begin position="90"/>
        <end position="109"/>
    </location>
</feature>
<name>F2NR16_MARHT</name>
<dbReference type="InterPro" id="IPR022311">
    <property type="entry name" value="PolX-like"/>
</dbReference>
<evidence type="ECO:0000259" key="4">
    <source>
        <dbReference type="SMART" id="SM00481"/>
    </source>
</evidence>
<dbReference type="SMART" id="SM00278">
    <property type="entry name" value="HhH1"/>
    <property type="match status" value="3"/>
</dbReference>
<dbReference type="Gene3D" id="1.10.150.110">
    <property type="entry name" value="DNA polymerase beta, N-terminal domain-like"/>
    <property type="match status" value="1"/>
</dbReference>
<dbReference type="PANTHER" id="PTHR36928:SF1">
    <property type="entry name" value="PHOSPHATASE YCDX-RELATED"/>
    <property type="match status" value="1"/>
</dbReference>
<dbReference type="FunFam" id="3.20.20.140:FF:000047">
    <property type="entry name" value="PHP domain-containing protein"/>
    <property type="match status" value="1"/>
</dbReference>
<protein>
    <submittedName>
        <fullName evidence="5">PHP domain protein</fullName>
    </submittedName>
</protein>
<dbReference type="Gene3D" id="3.20.20.140">
    <property type="entry name" value="Metal-dependent hydrolases"/>
    <property type="match status" value="1"/>
</dbReference>
<dbReference type="InterPro" id="IPR016195">
    <property type="entry name" value="Pol/histidinol_Pase-like"/>
</dbReference>
<dbReference type="Pfam" id="PF14716">
    <property type="entry name" value="HHH_8"/>
    <property type="match status" value="1"/>
</dbReference>
<dbReference type="InterPro" id="IPR003583">
    <property type="entry name" value="Hlx-hairpin-Hlx_DNA-bd_motif"/>
</dbReference>
<dbReference type="STRING" id="869210.Marky_1863"/>
<dbReference type="InterPro" id="IPR003141">
    <property type="entry name" value="Pol/His_phosphatase_N"/>
</dbReference>
<dbReference type="Pfam" id="PF14520">
    <property type="entry name" value="HHH_5"/>
    <property type="match status" value="1"/>
</dbReference>
<gene>
    <name evidence="5" type="ordered locus">Marky_1863</name>
</gene>
<dbReference type="OrthoDB" id="9808747at2"/>
<dbReference type="GO" id="GO:0003677">
    <property type="term" value="F:DNA binding"/>
    <property type="evidence" value="ECO:0007669"/>
    <property type="project" value="InterPro"/>
</dbReference>
<dbReference type="Proteomes" id="UP000007030">
    <property type="component" value="Chromosome"/>
</dbReference>
<dbReference type="Pfam" id="PF02811">
    <property type="entry name" value="PHP"/>
    <property type="match status" value="1"/>
</dbReference>
<keyword evidence="1" id="KW-0237">DNA synthesis</keyword>
<dbReference type="SMART" id="SM00481">
    <property type="entry name" value="POLIIIAc"/>
    <property type="match status" value="1"/>
</dbReference>
<feature type="domain" description="Polymerase/histidinol phosphatase N-terminal" evidence="4">
    <location>
        <begin position="302"/>
        <end position="382"/>
    </location>
</feature>
<keyword evidence="6" id="KW-1185">Reference proteome</keyword>
<dbReference type="KEGG" id="mhd:Marky_1863"/>
<dbReference type="GO" id="GO:0008270">
    <property type="term" value="F:zinc ion binding"/>
    <property type="evidence" value="ECO:0007669"/>
    <property type="project" value="TreeGrafter"/>
</dbReference>
<dbReference type="eggNOG" id="COG1796">
    <property type="taxonomic scope" value="Bacteria"/>
</dbReference>
<dbReference type="InterPro" id="IPR010996">
    <property type="entry name" value="HHH_MUS81"/>
</dbReference>
<dbReference type="InterPro" id="IPR047967">
    <property type="entry name" value="PolX_PHP"/>
</dbReference>
<dbReference type="GO" id="GO:0005829">
    <property type="term" value="C:cytosol"/>
    <property type="evidence" value="ECO:0007669"/>
    <property type="project" value="TreeGrafter"/>
</dbReference>
<dbReference type="InterPro" id="IPR043519">
    <property type="entry name" value="NT_sf"/>
</dbReference>
<dbReference type="InterPro" id="IPR004013">
    <property type="entry name" value="PHP_dom"/>
</dbReference>
<dbReference type="Gene3D" id="1.10.150.20">
    <property type="entry name" value="5' to 3' exonuclease, C-terminal subdomain"/>
    <property type="match status" value="1"/>
</dbReference>
<dbReference type="EMBL" id="CP002630">
    <property type="protein sequence ID" value="AEB12594.1"/>
    <property type="molecule type" value="Genomic_DNA"/>
</dbReference>
<evidence type="ECO:0000256" key="1">
    <source>
        <dbReference type="ARBA" id="ARBA00022634"/>
    </source>
</evidence>
<sequence>MNRKELARLLARAADLMEVLGEGGPRAWAYRRAARALERHEEDLEALAARGFQGVPGVGRSLAALLEEVYRTGEFPYLEELLARVPPGVLELLEVQGLGPKRVRALWEAGVDSLGALVAWAEAGRIRALPGFGARSEAALLEAARFALANARRVHLPTGLEAARLLLADLEGAGIRAELAGSLRRGLETVGSVDLVALAPPERVAAALGVHAQRVEGRVVHGRVEGLPLKVFTARPEAFGTVLLQATGSRAFVEALGPLPELPEEAAVFAALERTFVPPFWREPEHLGLPPPARVVARADLVGLIHAHTTYSDGAASLREMAEAARARGYRYLVVSDHSQAAAYAGGLDLEALEAQWAEIDRLNAELAPFRILKGIEADILPDGRLDYPEAVLARFDVVIGSLHSQLGLDPEAQTARLLRALDNPYLTILGHATGRLLLRRKGAVADWERVLERAAMRGVILEINANPWRLDLDWRVALAWRDRLWFSLGPDAHAVEGMDDVTYGLWMAAKAGLAPERVVNTWTAEALLEHARRHR</sequence>
<dbReference type="PIRSF" id="PIRSF005047">
    <property type="entry name" value="UCP005047_YshC"/>
    <property type="match status" value="1"/>
</dbReference>
<evidence type="ECO:0000256" key="2">
    <source>
        <dbReference type="ARBA" id="ARBA00022705"/>
    </source>
</evidence>
<organism evidence="5 6">
    <name type="scientific">Marinithermus hydrothermalis (strain DSM 14884 / JCM 11576 / T1)</name>
    <dbReference type="NCBI Taxonomy" id="869210"/>
    <lineage>
        <taxon>Bacteria</taxon>
        <taxon>Thermotogati</taxon>
        <taxon>Deinococcota</taxon>
        <taxon>Deinococci</taxon>
        <taxon>Thermales</taxon>
        <taxon>Thermaceae</taxon>
        <taxon>Marinithermus</taxon>
    </lineage>
</organism>
<evidence type="ECO:0000259" key="3">
    <source>
        <dbReference type="SMART" id="SM00278"/>
    </source>
</evidence>
<dbReference type="PANTHER" id="PTHR36928">
    <property type="entry name" value="PHOSPHATASE YCDX-RELATED"/>
    <property type="match status" value="1"/>
</dbReference>
<accession>F2NR16</accession>
<dbReference type="InterPro" id="IPR002008">
    <property type="entry name" value="DNA_pol_X_beta-like"/>
</dbReference>
<evidence type="ECO:0000313" key="6">
    <source>
        <dbReference type="Proteomes" id="UP000007030"/>
    </source>
</evidence>
<dbReference type="CDD" id="cd07436">
    <property type="entry name" value="PHP_PolX"/>
    <property type="match status" value="1"/>
</dbReference>
<reference evidence="5 6" key="1">
    <citation type="journal article" date="2012" name="Stand. Genomic Sci.">
        <title>Complete genome sequence of the aerobic, heterotroph Marinithermus hydrothermalis type strain (T1(T)) from a deep-sea hydrothermal vent chimney.</title>
        <authorList>
            <person name="Copeland A."/>
            <person name="Gu W."/>
            <person name="Yasawong M."/>
            <person name="Lapidus A."/>
            <person name="Lucas S."/>
            <person name="Deshpande S."/>
            <person name="Pagani I."/>
            <person name="Tapia R."/>
            <person name="Cheng J.F."/>
            <person name="Goodwin L.A."/>
            <person name="Pitluck S."/>
            <person name="Liolios K."/>
            <person name="Ivanova N."/>
            <person name="Mavromatis K."/>
            <person name="Mikhailova N."/>
            <person name="Pati A."/>
            <person name="Chen A."/>
            <person name="Palaniappan K."/>
            <person name="Land M."/>
            <person name="Pan C."/>
            <person name="Brambilla E.M."/>
            <person name="Rohde M."/>
            <person name="Tindall B.J."/>
            <person name="Sikorski J."/>
            <person name="Goker M."/>
            <person name="Detter J.C."/>
            <person name="Bristow J."/>
            <person name="Eisen J.A."/>
            <person name="Markowitz V."/>
            <person name="Hugenholtz P."/>
            <person name="Kyrpides N.C."/>
            <person name="Klenk H.P."/>
            <person name="Woyke T."/>
        </authorList>
    </citation>
    <scope>NUCLEOTIDE SEQUENCE [LARGE SCALE GENOMIC DNA]</scope>
    <source>
        <strain evidence="6">DSM 14884 / JCM 11576 / T1</strain>
    </source>
</reference>
<dbReference type="PRINTS" id="PR00870">
    <property type="entry name" value="DNAPOLXBETA"/>
</dbReference>
<dbReference type="GO" id="GO:0006281">
    <property type="term" value="P:DNA repair"/>
    <property type="evidence" value="ECO:0007669"/>
    <property type="project" value="InterPro"/>
</dbReference>
<dbReference type="RefSeq" id="WP_013704640.1">
    <property type="nucleotide sequence ID" value="NC_015387.1"/>
</dbReference>
<feature type="domain" description="Helix-hairpin-helix DNA-binding motif class 1" evidence="3">
    <location>
        <begin position="50"/>
        <end position="69"/>
    </location>
</feature>
<dbReference type="SUPFAM" id="SSF47802">
    <property type="entry name" value="DNA polymerase beta, N-terminal domain-like"/>
    <property type="match status" value="1"/>
</dbReference>
<dbReference type="SUPFAM" id="SSF81301">
    <property type="entry name" value="Nucleotidyltransferase"/>
    <property type="match status" value="1"/>
</dbReference>
<dbReference type="GO" id="GO:0071897">
    <property type="term" value="P:DNA biosynthetic process"/>
    <property type="evidence" value="ECO:0007669"/>
    <property type="project" value="UniProtKB-KW"/>
</dbReference>
<dbReference type="Gene3D" id="3.30.460.10">
    <property type="entry name" value="Beta Polymerase, domain 2"/>
    <property type="match status" value="1"/>
</dbReference>
<keyword evidence="2" id="KW-0235">DNA replication</keyword>
<evidence type="ECO:0000313" key="5">
    <source>
        <dbReference type="EMBL" id="AEB12594.1"/>
    </source>
</evidence>
<proteinExistence type="predicted"/>
<dbReference type="InterPro" id="IPR027421">
    <property type="entry name" value="DNA_pol_lamdba_lyase_dom_sf"/>
</dbReference>
<dbReference type="AlphaFoldDB" id="F2NR16"/>
<dbReference type="InterPro" id="IPR050243">
    <property type="entry name" value="PHP_phosphatase"/>
</dbReference>
<dbReference type="HOGENOM" id="CLU_017729_1_0_0"/>
<dbReference type="SUPFAM" id="SSF89550">
    <property type="entry name" value="PHP domain-like"/>
    <property type="match status" value="1"/>
</dbReference>
<dbReference type="eggNOG" id="COG1387">
    <property type="taxonomic scope" value="Bacteria"/>
</dbReference>
<dbReference type="GO" id="GO:0042578">
    <property type="term" value="F:phosphoric ester hydrolase activity"/>
    <property type="evidence" value="ECO:0007669"/>
    <property type="project" value="TreeGrafter"/>
</dbReference>